<sequence length="32" mass="3240">MAGSGVDSCSDSVIVRRSSGRRPSISLGCLEG</sequence>
<dbReference type="AlphaFoldDB" id="A0A0A9G131"/>
<proteinExistence type="predicted"/>
<reference evidence="1" key="1">
    <citation type="submission" date="2014-09" db="EMBL/GenBank/DDBJ databases">
        <authorList>
            <person name="Magalhaes I.L.F."/>
            <person name="Oliveira U."/>
            <person name="Santos F.R."/>
            <person name="Vidigal T.H.D.A."/>
            <person name="Brescovit A.D."/>
            <person name="Santos A.J."/>
        </authorList>
    </citation>
    <scope>NUCLEOTIDE SEQUENCE</scope>
    <source>
        <tissue evidence="1">Shoot tissue taken approximately 20 cm above the soil surface</tissue>
    </source>
</reference>
<protein>
    <submittedName>
        <fullName evidence="1">Uncharacterized protein</fullName>
    </submittedName>
</protein>
<dbReference type="EMBL" id="GBRH01180737">
    <property type="protein sequence ID" value="JAE17159.1"/>
    <property type="molecule type" value="Transcribed_RNA"/>
</dbReference>
<reference evidence="1" key="2">
    <citation type="journal article" date="2015" name="Data Brief">
        <title>Shoot transcriptome of the giant reed, Arundo donax.</title>
        <authorList>
            <person name="Barrero R.A."/>
            <person name="Guerrero F.D."/>
            <person name="Moolhuijzen P."/>
            <person name="Goolsby J.A."/>
            <person name="Tidwell J."/>
            <person name="Bellgard S.E."/>
            <person name="Bellgard M.I."/>
        </authorList>
    </citation>
    <scope>NUCLEOTIDE SEQUENCE</scope>
    <source>
        <tissue evidence="1">Shoot tissue taken approximately 20 cm above the soil surface</tissue>
    </source>
</reference>
<organism evidence="1">
    <name type="scientific">Arundo donax</name>
    <name type="common">Giant reed</name>
    <name type="synonym">Donax arundinaceus</name>
    <dbReference type="NCBI Taxonomy" id="35708"/>
    <lineage>
        <taxon>Eukaryota</taxon>
        <taxon>Viridiplantae</taxon>
        <taxon>Streptophyta</taxon>
        <taxon>Embryophyta</taxon>
        <taxon>Tracheophyta</taxon>
        <taxon>Spermatophyta</taxon>
        <taxon>Magnoliopsida</taxon>
        <taxon>Liliopsida</taxon>
        <taxon>Poales</taxon>
        <taxon>Poaceae</taxon>
        <taxon>PACMAD clade</taxon>
        <taxon>Arundinoideae</taxon>
        <taxon>Arundineae</taxon>
        <taxon>Arundo</taxon>
    </lineage>
</organism>
<name>A0A0A9G131_ARUDO</name>
<evidence type="ECO:0000313" key="1">
    <source>
        <dbReference type="EMBL" id="JAE17159.1"/>
    </source>
</evidence>
<accession>A0A0A9G131</accession>